<keyword evidence="4 5" id="KW-0472">Membrane</keyword>
<dbReference type="Pfam" id="PF00144">
    <property type="entry name" value="Beta-lactamase"/>
    <property type="match status" value="1"/>
</dbReference>
<name>A0ABX1R4F6_9ALTE</name>
<dbReference type="GO" id="GO:0016787">
    <property type="term" value="F:hydrolase activity"/>
    <property type="evidence" value="ECO:0007669"/>
    <property type="project" value="UniProtKB-KW"/>
</dbReference>
<keyword evidence="3 5" id="KW-1133">Transmembrane helix</keyword>
<keyword evidence="8" id="KW-1185">Reference proteome</keyword>
<accession>A0ABX1R4F6</accession>
<dbReference type="SMART" id="SM00530">
    <property type="entry name" value="HTH_XRE"/>
    <property type="match status" value="1"/>
</dbReference>
<protein>
    <submittedName>
        <fullName evidence="7">Serine hydrolase</fullName>
    </submittedName>
</protein>
<keyword evidence="7" id="KW-0378">Hydrolase</keyword>
<evidence type="ECO:0000256" key="3">
    <source>
        <dbReference type="ARBA" id="ARBA00022989"/>
    </source>
</evidence>
<evidence type="ECO:0000256" key="1">
    <source>
        <dbReference type="ARBA" id="ARBA00004141"/>
    </source>
</evidence>
<dbReference type="Proteomes" id="UP000709336">
    <property type="component" value="Unassembled WGS sequence"/>
</dbReference>
<comment type="subcellular location">
    <subcellularLocation>
        <location evidence="1">Membrane</location>
        <topology evidence="1">Multi-pass membrane protein</topology>
    </subcellularLocation>
</comment>
<evidence type="ECO:0000313" key="7">
    <source>
        <dbReference type="EMBL" id="NMH61308.1"/>
    </source>
</evidence>
<dbReference type="CDD" id="cd00093">
    <property type="entry name" value="HTH_XRE"/>
    <property type="match status" value="1"/>
</dbReference>
<evidence type="ECO:0000313" key="8">
    <source>
        <dbReference type="Proteomes" id="UP000709336"/>
    </source>
</evidence>
<keyword evidence="2 5" id="KW-0812">Transmembrane</keyword>
<dbReference type="PANTHER" id="PTHR46825">
    <property type="entry name" value="D-ALANYL-D-ALANINE-CARBOXYPEPTIDASE/ENDOPEPTIDASE AMPH"/>
    <property type="match status" value="1"/>
</dbReference>
<feature type="transmembrane region" description="Helical" evidence="5">
    <location>
        <begin position="121"/>
        <end position="143"/>
    </location>
</feature>
<feature type="transmembrane region" description="Helical" evidence="5">
    <location>
        <begin position="79"/>
        <end position="100"/>
    </location>
</feature>
<evidence type="ECO:0000256" key="4">
    <source>
        <dbReference type="ARBA" id="ARBA00023136"/>
    </source>
</evidence>
<dbReference type="SUPFAM" id="SSF56601">
    <property type="entry name" value="beta-lactamase/transpeptidase-like"/>
    <property type="match status" value="1"/>
</dbReference>
<dbReference type="RefSeq" id="WP_169211869.1">
    <property type="nucleotide sequence ID" value="NZ_JAATNW010000008.1"/>
</dbReference>
<dbReference type="Pfam" id="PF01381">
    <property type="entry name" value="HTH_3"/>
    <property type="match status" value="1"/>
</dbReference>
<dbReference type="EMBL" id="JAATNW010000008">
    <property type="protein sequence ID" value="NMH61308.1"/>
    <property type="molecule type" value="Genomic_DNA"/>
</dbReference>
<dbReference type="InterPro" id="IPR012338">
    <property type="entry name" value="Beta-lactam/transpept-like"/>
</dbReference>
<dbReference type="InterPro" id="IPR050491">
    <property type="entry name" value="AmpC-like"/>
</dbReference>
<evidence type="ECO:0000256" key="5">
    <source>
        <dbReference type="SAM" id="Phobius"/>
    </source>
</evidence>
<feature type="domain" description="HTH cro/C1-type" evidence="6">
    <location>
        <begin position="10"/>
        <end position="64"/>
    </location>
</feature>
<dbReference type="InterPro" id="IPR019109">
    <property type="entry name" value="MamF_MmsF"/>
</dbReference>
<feature type="transmembrane region" description="Helical" evidence="5">
    <location>
        <begin position="149"/>
        <end position="170"/>
    </location>
</feature>
<evidence type="ECO:0000256" key="2">
    <source>
        <dbReference type="ARBA" id="ARBA00022692"/>
    </source>
</evidence>
<reference evidence="7 8" key="1">
    <citation type="submission" date="2020-03" db="EMBL/GenBank/DDBJ databases">
        <title>Alteromonas ponticola sp. nov., isolated from seawater.</title>
        <authorList>
            <person name="Yoon J.-H."/>
            <person name="Kim Y.-O."/>
        </authorList>
    </citation>
    <scope>NUCLEOTIDE SEQUENCE [LARGE SCALE GENOMIC DNA]</scope>
    <source>
        <strain evidence="7 8">MYP5</strain>
    </source>
</reference>
<proteinExistence type="predicted"/>
<dbReference type="PROSITE" id="PS50943">
    <property type="entry name" value="HTH_CROC1"/>
    <property type="match status" value="1"/>
</dbReference>
<gene>
    <name evidence="7" type="ORF">HCJ96_14855</name>
</gene>
<evidence type="ECO:0000259" key="6">
    <source>
        <dbReference type="PROSITE" id="PS50943"/>
    </source>
</evidence>
<dbReference type="SUPFAM" id="SSF47413">
    <property type="entry name" value="lambda repressor-like DNA-binding domains"/>
    <property type="match status" value="1"/>
</dbReference>
<dbReference type="Gene3D" id="1.10.260.40">
    <property type="entry name" value="lambda repressor-like DNA-binding domains"/>
    <property type="match status" value="1"/>
</dbReference>
<comment type="caution">
    <text evidence="7">The sequence shown here is derived from an EMBL/GenBank/DDBJ whole genome shotgun (WGS) entry which is preliminary data.</text>
</comment>
<dbReference type="Gene3D" id="3.40.710.10">
    <property type="entry name" value="DD-peptidase/beta-lactamase superfamily"/>
    <property type="match status" value="1"/>
</dbReference>
<dbReference type="Pfam" id="PF09685">
    <property type="entry name" value="MamF_MmsF"/>
    <property type="match status" value="1"/>
</dbReference>
<dbReference type="InterPro" id="IPR010982">
    <property type="entry name" value="Lambda_DNA-bd_dom_sf"/>
</dbReference>
<dbReference type="InterPro" id="IPR001387">
    <property type="entry name" value="Cro/C1-type_HTH"/>
</dbReference>
<dbReference type="PANTHER" id="PTHR46825:SF9">
    <property type="entry name" value="BETA-LACTAMASE-RELATED DOMAIN-CONTAINING PROTEIN"/>
    <property type="match status" value="1"/>
</dbReference>
<sequence length="563" mass="63640">MKNEAFAERLVYQRKLKGYSQEQLADLTNVTVRTIQRVEKGEVQPQLRTVKLLAAALEVEVDDLLQLEDPGQENLQKKWLLLMHASPFIGFVLPLLNIFLPLFLWIHKKDDNVIYDNHGRAVINFQISMTLMYLLALIALITIEGYGFFFFIAVIPFAVCVMLANVISVLRSQKYFYPLAVPFLGRGRRSTGLAALPLLLMSTSSLFISFDSEALEQKETKLTKQLAQFEAFLLDYKKQHHIPGLSVAVSKKHEIVYEKAHGVSHISGQVAVTNDTPFWIASVSKFFVGTTFLSLVENGELSLDDPISAMPEFNDYCQWLAGSGIVFGKNLQCNQTFKLKHALNHVVNGKVDTAFFYNSIFYSRLSRYLEAKRGNSIDAAKGRHNELAQAITHAILIPAEMNNSMAGLWDPARQDVYFRKARGYDIEDNQYVMRREPQRHMSGGAGVSSTAGDIIRFDTALDAGRILSDKTRALTEHPYVTESGTSIPYAYGRYIQYVNDEKIIWHSGWDEEAGFTAVYLKFPERNLTIVVLANNEGLWWGNPLDKAEIERSPVFQAAARIFN</sequence>
<organism evidence="7 8">
    <name type="scientific">Alteromonas ponticola</name>
    <dbReference type="NCBI Taxonomy" id="2720613"/>
    <lineage>
        <taxon>Bacteria</taxon>
        <taxon>Pseudomonadati</taxon>
        <taxon>Pseudomonadota</taxon>
        <taxon>Gammaproteobacteria</taxon>
        <taxon>Alteromonadales</taxon>
        <taxon>Alteromonadaceae</taxon>
        <taxon>Alteromonas/Salinimonas group</taxon>
        <taxon>Alteromonas</taxon>
    </lineage>
</organism>
<dbReference type="InterPro" id="IPR001466">
    <property type="entry name" value="Beta-lactam-related"/>
</dbReference>